<evidence type="ECO:0000313" key="1">
    <source>
        <dbReference type="Proteomes" id="UP000504610"/>
    </source>
</evidence>
<dbReference type="GeneID" id="108859223"/>
<name>A0A6J0NVA1_RAPSA</name>
<sequence>MDAEKHVLTDVPVMEISLEADANPEADVLEISTIAGEVVTNGEKSKAGKKQAKAPSAKLLSQYSQNPHRIMRGPVSMEADFICKAWIVEVLQHNGWSSFAYRMQQKLDKSSTSIRWNRCVSPNATGVIRGAVSSYQLMMATIVLRLCCGLRKGDN</sequence>
<reference evidence="1" key="1">
    <citation type="journal article" date="2019" name="Database">
        <title>The radish genome database (RadishGD): an integrated information resource for radish genomics.</title>
        <authorList>
            <person name="Yu H.J."/>
            <person name="Baek S."/>
            <person name="Lee Y.J."/>
            <person name="Cho A."/>
            <person name="Mun J.H."/>
        </authorList>
    </citation>
    <scope>NUCLEOTIDE SEQUENCE [LARGE SCALE GENOMIC DNA]</scope>
    <source>
        <strain evidence="1">cv. WK10039</strain>
    </source>
</reference>
<dbReference type="AlphaFoldDB" id="A0A6J0NVA1"/>
<dbReference type="KEGG" id="rsz:108859223"/>
<evidence type="ECO:0000313" key="2">
    <source>
        <dbReference type="RefSeq" id="XP_018488604.1"/>
    </source>
</evidence>
<dbReference type="RefSeq" id="XP_018488604.1">
    <property type="nucleotide sequence ID" value="XM_018633102.2"/>
</dbReference>
<gene>
    <name evidence="2" type="primary">LOC108859223</name>
</gene>
<keyword evidence="1" id="KW-1185">Reference proteome</keyword>
<reference evidence="2" key="2">
    <citation type="submission" date="2025-08" db="UniProtKB">
        <authorList>
            <consortium name="RefSeq"/>
        </authorList>
    </citation>
    <scope>IDENTIFICATION</scope>
    <source>
        <tissue evidence="2">Leaf</tissue>
    </source>
</reference>
<proteinExistence type="predicted"/>
<accession>A0A6J0NVA1</accession>
<protein>
    <submittedName>
        <fullName evidence="2">Uncharacterized protein LOC108859223</fullName>
    </submittedName>
</protein>
<dbReference type="OrthoDB" id="1112133at2759"/>
<organism evidence="1 2">
    <name type="scientific">Raphanus sativus</name>
    <name type="common">Radish</name>
    <name type="synonym">Raphanus raphanistrum var. sativus</name>
    <dbReference type="NCBI Taxonomy" id="3726"/>
    <lineage>
        <taxon>Eukaryota</taxon>
        <taxon>Viridiplantae</taxon>
        <taxon>Streptophyta</taxon>
        <taxon>Embryophyta</taxon>
        <taxon>Tracheophyta</taxon>
        <taxon>Spermatophyta</taxon>
        <taxon>Magnoliopsida</taxon>
        <taxon>eudicotyledons</taxon>
        <taxon>Gunneridae</taxon>
        <taxon>Pentapetalae</taxon>
        <taxon>rosids</taxon>
        <taxon>malvids</taxon>
        <taxon>Brassicales</taxon>
        <taxon>Brassicaceae</taxon>
        <taxon>Brassiceae</taxon>
        <taxon>Raphanus</taxon>
    </lineage>
</organism>
<dbReference type="Proteomes" id="UP000504610">
    <property type="component" value="Chromosome 5"/>
</dbReference>